<name>A0AAV8AI18_9EUKA</name>
<sequence length="1279" mass="152835">MCSCQTKEKIYQSPRNIYELFVNCYYKNNKNDQKPDKIFSMAQTKWKDLKRNRDLTHKYLNECGCLKELLKLQFQKKNKNSTSSKKSNLYSCISFKKKKIIKKNQTNTSDKIIIERKPISLKITPRASYNSNESNLNSAIQSLLAIDQQVLQNYRIPHESLTKKYSKHEITHKNAKNQENKTHKGHKDTDPKNEFDRFGLFLKIFLQDQSLFTPFEYLKKNYFSFFQKIQNFSREWFQIAELNHTYEKGLCRKRQTNSILYKSIKQLEIELSKLQIILKDIFSILSLSFQKNNSQPKNNGKKIEIEIEIKKEKEKEQEQEQEQEQEEEKRRCIKIIQEKEKGKIIQIEKEKEKTSEEENEMQIEIEKDQDKPLDLERLSELFKVMDDQLLLFPKMVTQVQKRLKKRIYRQRALKKERIKREKEKEKKKSMKRNIKNKENQKRNKKTSAISKNEDLIKKGSKTEERISLLCFCLDDWCTIENNFIENLSNPSFQDIGPLTIEILLKIKMEIRKFQIIDINDLLIRFQIPESLSHALETQLLCSFPTILMKNNNRSLLLNLECLTDNNVFFELIKIDKNSKGYKNYFNEVNDSNEYENAYTNKNYNNKENNINNINSNCNCNCNSNSNNSNNNTNNSNNKKKNNQKKNIYLKLNKEKYSLLNFYNFIKKTKFKNNLHPTNIPIKIFDFCSWENNNKFKKKNLILYHFNNYIQDFIRLIYNKSQCFFNFDRMMNSIEPLLKSDNYNNQCIVVDNQIENSQFVTNINSNNSLIVNQKHQNKNKNETKNNNQRLITKETDQKKSIRTIDKIIDKIVEKKKLEKEKDKIILNNQLKNHSDPFLCYYHTQVRYIIELFIRYQKHCQFISCSNFRFNSQSQDHNGSVYINHFLKIPNNNNIQYTYDHLNRKHITMPLEGESYTINRNIKYNPTSIETVANDLYNILNKNSQKNKSILSILVDYNETETNPRSFLALIYFGRLWKKLKLDILNVCCYSSEHDYLNPAHDFIQSLKSDFNSKFEKNNRKKSTNDQKNKKKCKCNCNCNSDFNFLPRNQNQLSHDDGDDYEDNEIKNVYFQKSNDNLKEISNWINSLKYQKFYISSTFLKCQTMEYPFHDLDLIRIFLNFHQTFAMKHQLFDDFIKEMNFLYNHVQRRPNMLSFIKCQNLECEHCSKFPMKNNDFIKFLKSNNFQIPFPIQSKKFPNHYYSLLNLLSKLNLKSSTRSSNSNLNYPLIPENIQKKLFEENQIISSIINKNAFTLNNYSTSKIKRKRIHGSEENNIFKKICN</sequence>
<reference evidence="3" key="1">
    <citation type="submission" date="2022-08" db="EMBL/GenBank/DDBJ databases">
        <title>Novel sulphate-reducing endosymbionts in the free-living metamonad Anaeramoeba.</title>
        <authorList>
            <person name="Jerlstrom-Hultqvist J."/>
            <person name="Cepicka I."/>
            <person name="Gallot-Lavallee L."/>
            <person name="Salas-Leiva D."/>
            <person name="Curtis B.A."/>
            <person name="Zahonova K."/>
            <person name="Pipaliya S."/>
            <person name="Dacks J."/>
            <person name="Roger A.J."/>
        </authorList>
    </citation>
    <scope>NUCLEOTIDE SEQUENCE</scope>
    <source>
        <strain evidence="3">Busselton2</strain>
    </source>
</reference>
<evidence type="ECO:0000256" key="2">
    <source>
        <dbReference type="SAM" id="MobiDB-lite"/>
    </source>
</evidence>
<dbReference type="EMBL" id="JANTQA010000008">
    <property type="protein sequence ID" value="KAJ3452681.1"/>
    <property type="molecule type" value="Genomic_DNA"/>
</dbReference>
<gene>
    <name evidence="3" type="ORF">M0812_04455</name>
</gene>
<dbReference type="AlphaFoldDB" id="A0AAV8AI18"/>
<keyword evidence="3" id="KW-0131">Cell cycle</keyword>
<keyword evidence="3" id="KW-0132">Cell division</keyword>
<comment type="caution">
    <text evidence="3">The sequence shown here is derived from an EMBL/GenBank/DDBJ whole genome shotgun (WGS) entry which is preliminary data.</text>
</comment>
<accession>A0AAV8AI18</accession>
<keyword evidence="1" id="KW-0175">Coiled coil</keyword>
<organism evidence="3 4">
    <name type="scientific">Anaeramoeba flamelloides</name>
    <dbReference type="NCBI Taxonomy" id="1746091"/>
    <lineage>
        <taxon>Eukaryota</taxon>
        <taxon>Metamonada</taxon>
        <taxon>Anaeramoebidae</taxon>
        <taxon>Anaeramoeba</taxon>
    </lineage>
</organism>
<protein>
    <submittedName>
        <fullName evidence="3">Cell division cycle and apoptosis regulator protein</fullName>
    </submittedName>
</protein>
<proteinExistence type="predicted"/>
<evidence type="ECO:0000256" key="1">
    <source>
        <dbReference type="SAM" id="Coils"/>
    </source>
</evidence>
<feature type="region of interest" description="Disordered" evidence="2">
    <location>
        <begin position="170"/>
        <end position="190"/>
    </location>
</feature>
<evidence type="ECO:0000313" key="4">
    <source>
        <dbReference type="Proteomes" id="UP001146793"/>
    </source>
</evidence>
<evidence type="ECO:0000313" key="3">
    <source>
        <dbReference type="EMBL" id="KAJ3452681.1"/>
    </source>
</evidence>
<dbReference type="Proteomes" id="UP001146793">
    <property type="component" value="Unassembled WGS sequence"/>
</dbReference>
<feature type="coiled-coil region" evidence="1">
    <location>
        <begin position="300"/>
        <end position="371"/>
    </location>
</feature>
<feature type="region of interest" description="Disordered" evidence="2">
    <location>
        <begin position="418"/>
        <end position="451"/>
    </location>
</feature>
<dbReference type="GO" id="GO:0051301">
    <property type="term" value="P:cell division"/>
    <property type="evidence" value="ECO:0007669"/>
    <property type="project" value="UniProtKB-KW"/>
</dbReference>